<keyword evidence="3" id="KW-0406">Ion transport</keyword>
<dbReference type="Proteomes" id="UP000649604">
    <property type="component" value="Unassembled WGS sequence"/>
</dbReference>
<dbReference type="Gene3D" id="1.10.132.50">
    <property type="entry name" value="ATP synthase (C/AC39) subunit, domain 3"/>
    <property type="match status" value="1"/>
</dbReference>
<dbReference type="Gene3D" id="1.20.1690.10">
    <property type="entry name" value="V-type ATP synthase subunit C domain"/>
    <property type="match status" value="2"/>
</dbReference>
<name>A0A9D5JW09_9BACT</name>
<dbReference type="InterPro" id="IPR044911">
    <property type="entry name" value="V-type_ATPase_csu/dsu_dom_3"/>
</dbReference>
<evidence type="ECO:0000256" key="3">
    <source>
        <dbReference type="ARBA" id="ARBA00023065"/>
    </source>
</evidence>
<protein>
    <recommendedName>
        <fullName evidence="6">V-type ATP synthase subunit C</fullName>
    </recommendedName>
</protein>
<organism evidence="4 5">
    <name type="scientific">candidate division KSB3 bacterium</name>
    <dbReference type="NCBI Taxonomy" id="2044937"/>
    <lineage>
        <taxon>Bacteria</taxon>
        <taxon>candidate division KSB3</taxon>
    </lineage>
</organism>
<dbReference type="Pfam" id="PF01992">
    <property type="entry name" value="vATP-synt_AC39"/>
    <property type="match status" value="1"/>
</dbReference>
<keyword evidence="2" id="KW-0813">Transport</keyword>
<comment type="caution">
    <text evidence="4">The sequence shown here is derived from an EMBL/GenBank/DDBJ whole genome shotgun (WGS) entry which is preliminary data.</text>
</comment>
<dbReference type="PANTHER" id="PTHR38682">
    <property type="entry name" value="V-TYPE ATP SYNTHASE SUBUNIT C"/>
    <property type="match status" value="1"/>
</dbReference>
<evidence type="ECO:0000256" key="1">
    <source>
        <dbReference type="ARBA" id="ARBA00006709"/>
    </source>
</evidence>
<comment type="similarity">
    <text evidence="1">Belongs to the V-ATPase V0D/AC39 subunit family.</text>
</comment>
<evidence type="ECO:0000313" key="4">
    <source>
        <dbReference type="EMBL" id="MBD3325283.1"/>
    </source>
</evidence>
<dbReference type="InterPro" id="IPR002843">
    <property type="entry name" value="ATPase_V0-cplx_csu/dsu"/>
</dbReference>
<dbReference type="AlphaFoldDB" id="A0A9D5JW09"/>
<proteinExistence type="inferred from homology"/>
<dbReference type="InterPro" id="IPR036079">
    <property type="entry name" value="ATPase_csu/dsu_sf"/>
</dbReference>
<dbReference type="SUPFAM" id="SSF103486">
    <property type="entry name" value="V-type ATP synthase subunit C"/>
    <property type="match status" value="1"/>
</dbReference>
<dbReference type="EMBL" id="WJJP01000387">
    <property type="protein sequence ID" value="MBD3325283.1"/>
    <property type="molecule type" value="Genomic_DNA"/>
</dbReference>
<dbReference type="PANTHER" id="PTHR38682:SF1">
    <property type="entry name" value="V-TYPE ATP SYNTHASE SUBUNIT C"/>
    <property type="match status" value="1"/>
</dbReference>
<reference evidence="4" key="1">
    <citation type="submission" date="2019-11" db="EMBL/GenBank/DDBJ databases">
        <title>Microbial mats filling the niche in hypersaline microbial mats.</title>
        <authorList>
            <person name="Wong H.L."/>
            <person name="Macleod F.I."/>
            <person name="White R.A. III"/>
            <person name="Burns B.P."/>
        </authorList>
    </citation>
    <scope>NUCLEOTIDE SEQUENCE</scope>
    <source>
        <strain evidence="4">Rbin_158</strain>
    </source>
</reference>
<dbReference type="InterPro" id="IPR035067">
    <property type="entry name" value="V-type_ATPase_csu/dsu"/>
</dbReference>
<dbReference type="InterPro" id="IPR050873">
    <property type="entry name" value="V-ATPase_V0D/AC39_subunit"/>
</dbReference>
<accession>A0A9D5JW09</accession>
<sequence length="369" mass="42770">MRGRARCRQNPSQGRRVAPFMITSVFKYAYPNAKVRAMKGMLVPASVYHALIHAETFGEVLHVLQTTDYAEVFSDQMSPDMTLPELTGGLYKSLFTDYGKIIRSVSRDIRTLLILLYQQYELINLKTILRGIITHIPSERIARLLLPTEHHLLFSKADLLQFREVHDVIEHLQGSFFQYPLNLAVRRFQEEQEFFPLEMALDLHYYQTLWETAKKLSDLERRVAQQILGMYVDILNIAWIVRFKEQYHFSPEEILNYTIHHGYALTLDERRGLAQAETTAQILTDLQETPYGKALTGEEPLPTLHIVLTRYFIQQLHKFFAGNPFQIGVILSYLFLKEFEISDILSIAEAKKSGFSAERSQQYVIHATP</sequence>
<evidence type="ECO:0000313" key="5">
    <source>
        <dbReference type="Proteomes" id="UP000649604"/>
    </source>
</evidence>
<evidence type="ECO:0000256" key="2">
    <source>
        <dbReference type="ARBA" id="ARBA00022448"/>
    </source>
</evidence>
<gene>
    <name evidence="4" type="ORF">GF339_11905</name>
</gene>
<evidence type="ECO:0008006" key="6">
    <source>
        <dbReference type="Google" id="ProtNLM"/>
    </source>
</evidence>
<dbReference type="GO" id="GO:0046961">
    <property type="term" value="F:proton-transporting ATPase activity, rotational mechanism"/>
    <property type="evidence" value="ECO:0007669"/>
    <property type="project" value="InterPro"/>
</dbReference>